<dbReference type="RefSeq" id="WP_208234171.1">
    <property type="nucleotide sequence ID" value="NZ_JAGEVG010000013.1"/>
</dbReference>
<comment type="caution">
    <text evidence="3">The sequence shown here is derived from an EMBL/GenBank/DDBJ whole genome shotgun (WGS) entry which is preliminary data.</text>
</comment>
<dbReference type="InterPro" id="IPR008928">
    <property type="entry name" value="6-hairpin_glycosidase_sf"/>
</dbReference>
<feature type="domain" description="Glycosyl transferase family 1" evidence="2">
    <location>
        <begin position="213"/>
        <end position="390"/>
    </location>
</feature>
<gene>
    <name evidence="3" type="ORF">J4051_12285</name>
</gene>
<dbReference type="InterPro" id="IPR001296">
    <property type="entry name" value="Glyco_trans_1"/>
</dbReference>
<dbReference type="Proteomes" id="UP000681315">
    <property type="component" value="Unassembled WGS sequence"/>
</dbReference>
<sequence length="770" mass="87623">MKASSLKESNTSNSSKRFHFFKKQNEKNINSGNPQLNASILMLTTFPPRECGIATYSKDLMESVNKAFGNSCAIKICALHDTKHPLEQSDSFDYSLDTDSTESYNRLHSKINRDESIKLVMIQHEFGLFNGYSDMFIDFLKSLKKTIIVAFHTVIPNPDSKLINYVREIASCAQCLTVMTNSSQSLLVNAYGIHPSKIKVITHGTHLIEHKNREELKSKYGLDQKTVISTFGLLGPGKSIETTLDALPELIKVFPDLMFLVLGKSHPTLVKNEGESYREFLVQKTKALKIEAHVSFVNEFLPLDKLLDYLQLTDIYLFTSKDPNQAVSGTFAYAMSCGCPIISTPIPHAKEFLSENKGLMFDFGDSQKLTAHLRTLLKDKHYRENLGLNGLHASSATSWENSALAHGHLFQKFAHPTQLVYQKPEIKLDHLQKMTSEVGLIQFAKLNQPDITSGYTLDDNARALIVICEYYKRTQNISLMPLLKKYFSFILNCQRNNGRFFNYVDDHQNFTPQNDKVNLEDSNGRAIWALGHLLEIEHLFPAKYTYLFNRAKECFGDFIPNAVHYNSPRAMAFIIKGIVLSGLAQTDSRYMDTLKKSASKLSKMYLHESGPNWKWFEPYLTYGNSVLPEAMLEAHKLTKIENYKVIAFESFNFLLQHLFDHDKFTVISNQTWFLRGDSIKECSLGGQQPIDVAYTILALKNFHDMFSNEGYEKKMELAFSWFMGNNHLKQIIYNPCTTGCFDGLELKNVNLNQGAESTVSYLLARLAFEE</sequence>
<dbReference type="Pfam" id="PF00534">
    <property type="entry name" value="Glycos_transf_1"/>
    <property type="match status" value="1"/>
</dbReference>
<evidence type="ECO:0000313" key="4">
    <source>
        <dbReference type="Proteomes" id="UP000681315"/>
    </source>
</evidence>
<evidence type="ECO:0000313" key="3">
    <source>
        <dbReference type="EMBL" id="MBO3099053.1"/>
    </source>
</evidence>
<keyword evidence="4" id="KW-1185">Reference proteome</keyword>
<dbReference type="PANTHER" id="PTHR46401:SF2">
    <property type="entry name" value="GLYCOSYLTRANSFERASE WBBK-RELATED"/>
    <property type="match status" value="1"/>
</dbReference>
<reference evidence="3 4" key="1">
    <citation type="submission" date="2021-03" db="EMBL/GenBank/DDBJ databases">
        <title>Gelidibacter sp. nov., isolated from costal sediment.</title>
        <authorList>
            <person name="Lun K.-Y."/>
        </authorList>
    </citation>
    <scope>NUCLEOTIDE SEQUENCE [LARGE SCALE GENOMIC DNA]</scope>
    <source>
        <strain evidence="3 4">DF109</strain>
    </source>
</reference>
<evidence type="ECO:0000256" key="1">
    <source>
        <dbReference type="ARBA" id="ARBA00022679"/>
    </source>
</evidence>
<dbReference type="Gene3D" id="3.40.50.2000">
    <property type="entry name" value="Glycogen Phosphorylase B"/>
    <property type="match status" value="2"/>
</dbReference>
<accession>A0ABS3SVW7</accession>
<dbReference type="SUPFAM" id="SSF48208">
    <property type="entry name" value="Six-hairpin glycosidases"/>
    <property type="match status" value="1"/>
</dbReference>
<dbReference type="EMBL" id="JAGEVG010000013">
    <property type="protein sequence ID" value="MBO3099053.1"/>
    <property type="molecule type" value="Genomic_DNA"/>
</dbReference>
<proteinExistence type="predicted"/>
<organism evidence="3 4">
    <name type="scientific">Gelidibacter pelagius</name>
    <dbReference type="NCBI Taxonomy" id="2819985"/>
    <lineage>
        <taxon>Bacteria</taxon>
        <taxon>Pseudomonadati</taxon>
        <taxon>Bacteroidota</taxon>
        <taxon>Flavobacteriia</taxon>
        <taxon>Flavobacteriales</taxon>
        <taxon>Flavobacteriaceae</taxon>
        <taxon>Gelidibacter</taxon>
    </lineage>
</organism>
<dbReference type="PANTHER" id="PTHR46401">
    <property type="entry name" value="GLYCOSYLTRANSFERASE WBBK-RELATED"/>
    <property type="match status" value="1"/>
</dbReference>
<name>A0ABS3SVW7_9FLAO</name>
<protein>
    <submittedName>
        <fullName evidence="3">Glycosyltransferase</fullName>
    </submittedName>
</protein>
<dbReference type="SUPFAM" id="SSF53756">
    <property type="entry name" value="UDP-Glycosyltransferase/glycogen phosphorylase"/>
    <property type="match status" value="1"/>
</dbReference>
<evidence type="ECO:0000259" key="2">
    <source>
        <dbReference type="Pfam" id="PF00534"/>
    </source>
</evidence>
<keyword evidence="1" id="KW-0808">Transferase</keyword>